<dbReference type="Proteomes" id="UP000499080">
    <property type="component" value="Unassembled WGS sequence"/>
</dbReference>
<name>A0A4Y2M4R0_ARAVE</name>
<evidence type="ECO:0000313" key="2">
    <source>
        <dbReference type="Proteomes" id="UP000499080"/>
    </source>
</evidence>
<dbReference type="EMBL" id="BGPR01202534">
    <property type="protein sequence ID" value="GBN21752.1"/>
    <property type="molecule type" value="Genomic_DNA"/>
</dbReference>
<keyword evidence="2" id="KW-1185">Reference proteome</keyword>
<protein>
    <submittedName>
        <fullName evidence="1">Uncharacterized protein</fullName>
    </submittedName>
</protein>
<dbReference type="AlphaFoldDB" id="A0A4Y2M4R0"/>
<evidence type="ECO:0000313" key="1">
    <source>
        <dbReference type="EMBL" id="GBN21752.1"/>
    </source>
</evidence>
<sequence length="20" mass="2261">KLAVDCDVWLLALSRRSSID</sequence>
<gene>
    <name evidence="1" type="ORF">AVEN_13390_1</name>
</gene>
<proteinExistence type="predicted"/>
<reference evidence="1 2" key="1">
    <citation type="journal article" date="2019" name="Sci. Rep.">
        <title>Orb-weaving spider Araneus ventricosus genome elucidates the spidroin gene catalogue.</title>
        <authorList>
            <person name="Kono N."/>
            <person name="Nakamura H."/>
            <person name="Ohtoshi R."/>
            <person name="Moran D.A.P."/>
            <person name="Shinohara A."/>
            <person name="Yoshida Y."/>
            <person name="Fujiwara M."/>
            <person name="Mori M."/>
            <person name="Tomita M."/>
            <person name="Arakawa K."/>
        </authorList>
    </citation>
    <scope>NUCLEOTIDE SEQUENCE [LARGE SCALE GENOMIC DNA]</scope>
</reference>
<accession>A0A4Y2M4R0</accession>
<organism evidence="1 2">
    <name type="scientific">Araneus ventricosus</name>
    <name type="common">Orbweaver spider</name>
    <name type="synonym">Epeira ventricosa</name>
    <dbReference type="NCBI Taxonomy" id="182803"/>
    <lineage>
        <taxon>Eukaryota</taxon>
        <taxon>Metazoa</taxon>
        <taxon>Ecdysozoa</taxon>
        <taxon>Arthropoda</taxon>
        <taxon>Chelicerata</taxon>
        <taxon>Arachnida</taxon>
        <taxon>Araneae</taxon>
        <taxon>Araneomorphae</taxon>
        <taxon>Entelegynae</taxon>
        <taxon>Araneoidea</taxon>
        <taxon>Araneidae</taxon>
        <taxon>Araneus</taxon>
    </lineage>
</organism>
<feature type="non-terminal residue" evidence="1">
    <location>
        <position position="1"/>
    </location>
</feature>
<comment type="caution">
    <text evidence="1">The sequence shown here is derived from an EMBL/GenBank/DDBJ whole genome shotgun (WGS) entry which is preliminary data.</text>
</comment>